<dbReference type="InterPro" id="IPR051162">
    <property type="entry name" value="T4SS_component"/>
</dbReference>
<dbReference type="InterPro" id="IPR018145">
    <property type="entry name" value="CagE_TrbE_VirB_cntrl_dom"/>
</dbReference>
<reference evidence="6 7" key="1">
    <citation type="submission" date="2014-06" db="EMBL/GenBank/DDBJ databases">
        <title>Draft genome sequence of iron oxidizing acidophile Leptospirillum ferriphilum DSM14647.</title>
        <authorList>
            <person name="Cardenas J.P."/>
            <person name="Lazcano M."/>
            <person name="Ossandon F.J."/>
            <person name="Corbett M."/>
            <person name="Holmes D.S."/>
            <person name="Watkin E."/>
        </authorList>
    </citation>
    <scope>NUCLEOTIDE SEQUENCE [LARGE SCALE GENOMIC DNA]</scope>
    <source>
        <strain evidence="6 7">DSM 14647</strain>
    </source>
</reference>
<keyword evidence="3" id="KW-0067">ATP-binding</keyword>
<dbReference type="Pfam" id="PF19044">
    <property type="entry name" value="P-loop_TraG"/>
    <property type="match status" value="1"/>
</dbReference>
<dbReference type="RefSeq" id="WP_052157841.1">
    <property type="nucleotide sequence ID" value="NZ_JPGK01000005.1"/>
</dbReference>
<evidence type="ECO:0000259" key="4">
    <source>
        <dbReference type="Pfam" id="PF03135"/>
    </source>
</evidence>
<keyword evidence="2" id="KW-0547">Nucleotide-binding</keyword>
<dbReference type="InterPro" id="IPR027417">
    <property type="entry name" value="P-loop_NTPase"/>
</dbReference>
<protein>
    <submittedName>
        <fullName evidence="6">Conjugative transfer protein TrbE</fullName>
    </submittedName>
</protein>
<comment type="similarity">
    <text evidence="1">Belongs to the TrbE/VirB4 family.</text>
</comment>
<dbReference type="GO" id="GO:0005524">
    <property type="term" value="F:ATP binding"/>
    <property type="evidence" value="ECO:0007669"/>
    <property type="project" value="UniProtKB-KW"/>
</dbReference>
<dbReference type="PATRIC" id="fig|178606.4.peg.1462"/>
<dbReference type="AlphaFoldDB" id="A0A094X5B5"/>
<dbReference type="InterPro" id="IPR043964">
    <property type="entry name" value="P-loop_TraG"/>
</dbReference>
<dbReference type="PANTHER" id="PTHR30121:SF12">
    <property type="entry name" value="TYPE IV SECRETION SYSTEM PROTEIN CAGE"/>
    <property type="match status" value="1"/>
</dbReference>
<evidence type="ECO:0000259" key="5">
    <source>
        <dbReference type="Pfam" id="PF19044"/>
    </source>
</evidence>
<name>A0A094X5B5_9BACT</name>
<dbReference type="SUPFAM" id="SSF52540">
    <property type="entry name" value="P-loop containing nucleoside triphosphate hydrolases"/>
    <property type="match status" value="1"/>
</dbReference>
<feature type="domain" description="TraG P-loop" evidence="5">
    <location>
        <begin position="604"/>
        <end position="752"/>
    </location>
</feature>
<evidence type="ECO:0000256" key="1">
    <source>
        <dbReference type="ARBA" id="ARBA00006512"/>
    </source>
</evidence>
<comment type="caution">
    <text evidence="6">The sequence shown here is derived from an EMBL/GenBank/DDBJ whole genome shotgun (WGS) entry which is preliminary data.</text>
</comment>
<proteinExistence type="inferred from homology"/>
<evidence type="ECO:0000256" key="3">
    <source>
        <dbReference type="ARBA" id="ARBA00022840"/>
    </source>
</evidence>
<evidence type="ECO:0000256" key="2">
    <source>
        <dbReference type="ARBA" id="ARBA00022741"/>
    </source>
</evidence>
<sequence length="837" mass="94290">MKPLKNPLSSFLFNASPGAYKLQDLSRYRKKGRGFSDLLNFALFVAPGVIANKDGSFMRGWSYIGPDLDSATVPEIVSMTQAVNKGLLFFGTNWVLNVNAIRSAAVFYNPPGHFPDPTSWLIDDERRRFFNSLGAQYASRYVLTLTWLPPADVEEKVKGFMYEGEKTRSSAGEESLRQFMKQSESFELILKNYLGLRAMDDDEMLSFLVSCVSGERHSVKTPDIPMFLDCLVAGQSGDFHTGIEPMVGKRHIRVLSLDTLPQQSYPGIMDILNSLTTEYRWSTRFMPLDKIDAKKQLELKRRNWMQKRQGVFRMVMKIFNPQSGEGGWQNEDAVNMAEDSNQAVSENESGLVRFGYLTTTIILSDENKKTLEETVSLVRKSIAELGFVPRIEDNNAAEAFLGSIPGHGQYDIRKLLVSTSNLADILPTTSVWPGLGVNRKLNGPPLIIARTKGSSVFRFNLHVGDVGHSFLLGPSGSGKSTKVCLIVSQFFRYPNAQVFHFDKGYSALPLCYAMGGEHYDIAAQGESLSFYPLAKIEDDFERLWATDWISSLLALQYEGTQTGLGPAINDEIYKSLSLMSGSPHRTLSHLLTTVQNEIIRDGLRFYTYGNAMGGLLDSDVDSLGKSRYQVFEMDHLMELGTKSVMPVLEYIFHRIEQRLDGSPTLIVLDEAWKFLSHETFAKKIDNWLRTLRKLNASVLFATQDPADIVESSIRSVILGQTKTKVYLPFRGMDSQTENLYASLGLNERQIWIVGNSEPKRDYYYVSEYGKRLYRLDLNQTPAGLSFVGVSSPENIARIRELRREHGVLWPSRWLAERGLVEEAKRWESVRGKTGALS</sequence>
<gene>
    <name evidence="6" type="ORF">LptCag_1459</name>
</gene>
<dbReference type="EMBL" id="JPGK01000005">
    <property type="protein sequence ID" value="KGA93749.1"/>
    <property type="molecule type" value="Genomic_DNA"/>
</dbReference>
<dbReference type="Gene3D" id="3.40.50.300">
    <property type="entry name" value="P-loop containing nucleotide triphosphate hydrolases"/>
    <property type="match status" value="1"/>
</dbReference>
<feature type="domain" description="CagE TrbE VirB component of type IV transporter system central" evidence="4">
    <location>
        <begin position="190"/>
        <end position="318"/>
    </location>
</feature>
<accession>A0A094X5B5</accession>
<dbReference type="PANTHER" id="PTHR30121">
    <property type="entry name" value="UNCHARACTERIZED PROTEIN YJGR-RELATED"/>
    <property type="match status" value="1"/>
</dbReference>
<organism evidence="6 7">
    <name type="scientific">Leptospirillum ferriphilum</name>
    <dbReference type="NCBI Taxonomy" id="178606"/>
    <lineage>
        <taxon>Bacteria</taxon>
        <taxon>Pseudomonadati</taxon>
        <taxon>Nitrospirota</taxon>
        <taxon>Nitrospiria</taxon>
        <taxon>Nitrospirales</taxon>
        <taxon>Nitrospiraceae</taxon>
        <taxon>Leptospirillum</taxon>
    </lineage>
</organism>
<evidence type="ECO:0000313" key="7">
    <source>
        <dbReference type="Proteomes" id="UP000029452"/>
    </source>
</evidence>
<feature type="domain" description="CagE TrbE VirB component of type IV transporter system central" evidence="4">
    <location>
        <begin position="331"/>
        <end position="413"/>
    </location>
</feature>
<dbReference type="Proteomes" id="UP000029452">
    <property type="component" value="Unassembled WGS sequence"/>
</dbReference>
<evidence type="ECO:0000313" key="6">
    <source>
        <dbReference type="EMBL" id="KGA93749.1"/>
    </source>
</evidence>
<dbReference type="Pfam" id="PF03135">
    <property type="entry name" value="CagE_TrbE_VirB"/>
    <property type="match status" value="2"/>
</dbReference>